<evidence type="ECO:0000256" key="1">
    <source>
        <dbReference type="SAM" id="MobiDB-lite"/>
    </source>
</evidence>
<gene>
    <name evidence="2" type="ORF">PPRIM_AZ9-3.1.T0330273</name>
</gene>
<feature type="region of interest" description="Disordered" evidence="1">
    <location>
        <begin position="193"/>
        <end position="213"/>
    </location>
</feature>
<sequence>MGSSNCCSLSSDQQSEIVLKIEDTEKSSIKSSKKSIKKQQEQCLLQFKSPSQKEKLSVNPNKCEDPATPGFADLRSLGSKRSEYSNKDIQLVAEIVMNLEDLPKQIADVQKSPIISQRSLKKKRKDDSPLCDFQPKNSLRSFDSKKLNKLKSFSEHRVTFEEKSENDSHRSNSADNKSVKSIMKQELKYSQFRKMQTQGDVESKRKVHFQINK</sequence>
<dbReference type="AlphaFoldDB" id="A0A8S1L5F8"/>
<feature type="region of interest" description="Disordered" evidence="1">
    <location>
        <begin position="51"/>
        <end position="70"/>
    </location>
</feature>
<protein>
    <submittedName>
        <fullName evidence="2">Uncharacterized protein</fullName>
    </submittedName>
</protein>
<dbReference type="Proteomes" id="UP000688137">
    <property type="component" value="Unassembled WGS sequence"/>
</dbReference>
<comment type="caution">
    <text evidence="2">The sequence shown here is derived from an EMBL/GenBank/DDBJ whole genome shotgun (WGS) entry which is preliminary data.</text>
</comment>
<feature type="region of interest" description="Disordered" evidence="1">
    <location>
        <begin position="158"/>
        <end position="180"/>
    </location>
</feature>
<dbReference type="EMBL" id="CAJJDM010000032">
    <property type="protein sequence ID" value="CAD8062669.1"/>
    <property type="molecule type" value="Genomic_DNA"/>
</dbReference>
<name>A0A8S1L5F8_PARPR</name>
<accession>A0A8S1L5F8</accession>
<organism evidence="2 3">
    <name type="scientific">Paramecium primaurelia</name>
    <dbReference type="NCBI Taxonomy" id="5886"/>
    <lineage>
        <taxon>Eukaryota</taxon>
        <taxon>Sar</taxon>
        <taxon>Alveolata</taxon>
        <taxon>Ciliophora</taxon>
        <taxon>Intramacronucleata</taxon>
        <taxon>Oligohymenophorea</taxon>
        <taxon>Peniculida</taxon>
        <taxon>Parameciidae</taxon>
        <taxon>Paramecium</taxon>
    </lineage>
</organism>
<keyword evidence="3" id="KW-1185">Reference proteome</keyword>
<reference evidence="2" key="1">
    <citation type="submission" date="2021-01" db="EMBL/GenBank/DDBJ databases">
        <authorList>
            <consortium name="Genoscope - CEA"/>
            <person name="William W."/>
        </authorList>
    </citation>
    <scope>NUCLEOTIDE SEQUENCE</scope>
</reference>
<proteinExistence type="predicted"/>
<evidence type="ECO:0000313" key="2">
    <source>
        <dbReference type="EMBL" id="CAD8062669.1"/>
    </source>
</evidence>
<evidence type="ECO:0000313" key="3">
    <source>
        <dbReference type="Proteomes" id="UP000688137"/>
    </source>
</evidence>
<feature type="compositionally biased region" description="Basic and acidic residues" evidence="1">
    <location>
        <begin position="158"/>
        <end position="172"/>
    </location>
</feature>